<reference evidence="13 14" key="1">
    <citation type="journal article" date="2016" name="Nat. Commun.">
        <title>Thousands of microbial genomes shed light on interconnected biogeochemical processes in an aquifer system.</title>
        <authorList>
            <person name="Anantharaman K."/>
            <person name="Brown C.T."/>
            <person name="Hug L.A."/>
            <person name="Sharon I."/>
            <person name="Castelle C.J."/>
            <person name="Probst A.J."/>
            <person name="Thomas B.C."/>
            <person name="Singh A."/>
            <person name="Wilkins M.J."/>
            <person name="Karaoz U."/>
            <person name="Brodie E.L."/>
            <person name="Williams K.H."/>
            <person name="Hubbard S.S."/>
            <person name="Banfield J.F."/>
        </authorList>
    </citation>
    <scope>NUCLEOTIDE SEQUENCE [LARGE SCALE GENOMIC DNA]</scope>
</reference>
<name>A0A1F4ZDY8_9BACT</name>
<dbReference type="STRING" id="1797259.A2989_03115"/>
<dbReference type="InterPro" id="IPR018095">
    <property type="entry name" value="Thymidylate_kin_CS"/>
</dbReference>
<dbReference type="GO" id="GO:0006227">
    <property type="term" value="P:dUDP biosynthetic process"/>
    <property type="evidence" value="ECO:0007669"/>
    <property type="project" value="TreeGrafter"/>
</dbReference>
<evidence type="ECO:0000256" key="1">
    <source>
        <dbReference type="ARBA" id="ARBA00009776"/>
    </source>
</evidence>
<protein>
    <recommendedName>
        <fullName evidence="3 11">Thymidylate kinase</fullName>
        <ecNumber evidence="2 11">2.7.4.9</ecNumber>
    </recommendedName>
    <alternativeName>
        <fullName evidence="11">dTMP kinase</fullName>
    </alternativeName>
</protein>
<dbReference type="CDD" id="cd01672">
    <property type="entry name" value="TMPK"/>
    <property type="match status" value="1"/>
</dbReference>
<evidence type="ECO:0000256" key="5">
    <source>
        <dbReference type="ARBA" id="ARBA00022727"/>
    </source>
</evidence>
<evidence type="ECO:0000313" key="13">
    <source>
        <dbReference type="EMBL" id="OGD03644.1"/>
    </source>
</evidence>
<proteinExistence type="inferred from homology"/>
<keyword evidence="4 11" id="KW-0808">Transferase</keyword>
<sequence length="232" mass="25566">MAGEYDGYFITFEGPDGSGKSTQSKLLVQYLGGLGYDVMHTFEPGGTKIGEQVRNVLHDMRNTAMQPRAEALGYLMSRAQLMGEKIRPRLAWGGIVVSDRYNDSTLAYQGYGHGLDLDMLRVVCGFATGGLTPDLTLLLDLSVEEGLERRKTGGGEWNRLDAMDVEFHGRVRGGYLEMARQEPDRWVVIDAKASVWELHKAVRVVVQGVLGLGMDVDRMRWEGEGGIIPGNG</sequence>
<evidence type="ECO:0000256" key="8">
    <source>
        <dbReference type="ARBA" id="ARBA00022840"/>
    </source>
</evidence>
<dbReference type="PROSITE" id="PS01331">
    <property type="entry name" value="THYMIDYLATE_KINASE"/>
    <property type="match status" value="1"/>
</dbReference>
<dbReference type="EMBL" id="MEXN01000005">
    <property type="protein sequence ID" value="OGD03644.1"/>
    <property type="molecule type" value="Genomic_DNA"/>
</dbReference>
<dbReference type="FunFam" id="3.40.50.300:FF:000225">
    <property type="entry name" value="Thymidylate kinase"/>
    <property type="match status" value="1"/>
</dbReference>
<comment type="similarity">
    <text evidence="1 11">Belongs to the thymidylate kinase family.</text>
</comment>
<dbReference type="EC" id="2.7.4.9" evidence="2 11"/>
<keyword evidence="8 11" id="KW-0067">ATP-binding</keyword>
<dbReference type="Gene3D" id="3.40.50.300">
    <property type="entry name" value="P-loop containing nucleotide triphosphate hydrolases"/>
    <property type="match status" value="1"/>
</dbReference>
<feature type="domain" description="Thymidylate kinase-like" evidence="12">
    <location>
        <begin position="12"/>
        <end position="201"/>
    </location>
</feature>
<evidence type="ECO:0000256" key="11">
    <source>
        <dbReference type="HAMAP-Rule" id="MF_00165"/>
    </source>
</evidence>
<comment type="catalytic activity">
    <reaction evidence="9 11">
        <text>dTMP + ATP = dTDP + ADP</text>
        <dbReference type="Rhea" id="RHEA:13517"/>
        <dbReference type="ChEBI" id="CHEBI:30616"/>
        <dbReference type="ChEBI" id="CHEBI:58369"/>
        <dbReference type="ChEBI" id="CHEBI:63528"/>
        <dbReference type="ChEBI" id="CHEBI:456216"/>
        <dbReference type="EC" id="2.7.4.9"/>
    </reaction>
</comment>
<feature type="binding site" evidence="11">
    <location>
        <begin position="14"/>
        <end position="21"/>
    </location>
    <ligand>
        <name>ATP</name>
        <dbReference type="ChEBI" id="CHEBI:30616"/>
    </ligand>
</feature>
<dbReference type="GO" id="GO:0004798">
    <property type="term" value="F:dTMP kinase activity"/>
    <property type="evidence" value="ECO:0007669"/>
    <property type="project" value="UniProtKB-UniRule"/>
</dbReference>
<dbReference type="HAMAP" id="MF_00165">
    <property type="entry name" value="Thymidylate_kinase"/>
    <property type="match status" value="1"/>
</dbReference>
<keyword evidence="5 11" id="KW-0545">Nucleotide biosynthesis</keyword>
<dbReference type="PANTHER" id="PTHR10344:SF4">
    <property type="entry name" value="UMP-CMP KINASE 2, MITOCHONDRIAL"/>
    <property type="match status" value="1"/>
</dbReference>
<evidence type="ECO:0000259" key="12">
    <source>
        <dbReference type="Pfam" id="PF02223"/>
    </source>
</evidence>
<evidence type="ECO:0000256" key="6">
    <source>
        <dbReference type="ARBA" id="ARBA00022741"/>
    </source>
</evidence>
<keyword evidence="7 11" id="KW-0418">Kinase</keyword>
<gene>
    <name evidence="11" type="primary">tmk</name>
    <name evidence="13" type="ORF">A2989_03115</name>
</gene>
<evidence type="ECO:0000256" key="10">
    <source>
        <dbReference type="ARBA" id="ARBA00057735"/>
    </source>
</evidence>
<keyword evidence="6 11" id="KW-0547">Nucleotide-binding</keyword>
<dbReference type="GO" id="GO:0006235">
    <property type="term" value="P:dTTP biosynthetic process"/>
    <property type="evidence" value="ECO:0007669"/>
    <property type="project" value="UniProtKB-UniRule"/>
</dbReference>
<dbReference type="InterPro" id="IPR027417">
    <property type="entry name" value="P-loop_NTPase"/>
</dbReference>
<dbReference type="NCBIfam" id="TIGR00041">
    <property type="entry name" value="DTMP_kinase"/>
    <property type="match status" value="1"/>
</dbReference>
<evidence type="ECO:0000256" key="9">
    <source>
        <dbReference type="ARBA" id="ARBA00048743"/>
    </source>
</evidence>
<evidence type="ECO:0000313" key="14">
    <source>
        <dbReference type="Proteomes" id="UP000177080"/>
    </source>
</evidence>
<dbReference type="GO" id="GO:0005829">
    <property type="term" value="C:cytosol"/>
    <property type="evidence" value="ECO:0007669"/>
    <property type="project" value="TreeGrafter"/>
</dbReference>
<dbReference type="Proteomes" id="UP000177080">
    <property type="component" value="Unassembled WGS sequence"/>
</dbReference>
<dbReference type="PANTHER" id="PTHR10344">
    <property type="entry name" value="THYMIDYLATE KINASE"/>
    <property type="match status" value="1"/>
</dbReference>
<dbReference type="AlphaFoldDB" id="A0A1F4ZDY8"/>
<evidence type="ECO:0000256" key="2">
    <source>
        <dbReference type="ARBA" id="ARBA00012980"/>
    </source>
</evidence>
<dbReference type="InterPro" id="IPR018094">
    <property type="entry name" value="Thymidylate_kinase"/>
</dbReference>
<evidence type="ECO:0000256" key="4">
    <source>
        <dbReference type="ARBA" id="ARBA00022679"/>
    </source>
</evidence>
<dbReference type="GO" id="GO:0006233">
    <property type="term" value="P:dTDP biosynthetic process"/>
    <property type="evidence" value="ECO:0007669"/>
    <property type="project" value="InterPro"/>
</dbReference>
<comment type="caution">
    <text evidence="13">The sequence shown here is derived from an EMBL/GenBank/DDBJ whole genome shotgun (WGS) entry which is preliminary data.</text>
</comment>
<accession>A0A1F4ZDY8</accession>
<dbReference type="InterPro" id="IPR039430">
    <property type="entry name" value="Thymidylate_kin-like_dom"/>
</dbReference>
<evidence type="ECO:0000256" key="7">
    <source>
        <dbReference type="ARBA" id="ARBA00022777"/>
    </source>
</evidence>
<dbReference type="GO" id="GO:0005524">
    <property type="term" value="F:ATP binding"/>
    <property type="evidence" value="ECO:0007669"/>
    <property type="project" value="UniProtKB-UniRule"/>
</dbReference>
<evidence type="ECO:0000256" key="3">
    <source>
        <dbReference type="ARBA" id="ARBA00017144"/>
    </source>
</evidence>
<dbReference type="SUPFAM" id="SSF52540">
    <property type="entry name" value="P-loop containing nucleoside triphosphate hydrolases"/>
    <property type="match status" value="1"/>
</dbReference>
<dbReference type="Pfam" id="PF02223">
    <property type="entry name" value="Thymidylate_kin"/>
    <property type="match status" value="1"/>
</dbReference>
<comment type="function">
    <text evidence="10 11">Phosphorylation of dTMP to form dTDP in both de novo and salvage pathways of dTTP synthesis.</text>
</comment>
<organism evidence="13 14">
    <name type="scientific">Candidatus Amesbacteria bacterium RIFCSPLOWO2_01_FULL_48_25</name>
    <dbReference type="NCBI Taxonomy" id="1797259"/>
    <lineage>
        <taxon>Bacteria</taxon>
        <taxon>Candidatus Amesiibacteriota</taxon>
    </lineage>
</organism>